<evidence type="ECO:0000313" key="7">
    <source>
        <dbReference type="Ensembl" id="ENSNNAP00000026938.1"/>
    </source>
</evidence>
<dbReference type="AlphaFoldDB" id="A0A8C6YBA8"/>
<dbReference type="OMA" id="WVMTFIF"/>
<dbReference type="GO" id="GO:0051454">
    <property type="term" value="P:intracellular pH elevation"/>
    <property type="evidence" value="ECO:0007669"/>
    <property type="project" value="Ensembl"/>
</dbReference>
<feature type="transmembrane region" description="Helical" evidence="5">
    <location>
        <begin position="198"/>
        <end position="220"/>
    </location>
</feature>
<dbReference type="GO" id="GO:0060081">
    <property type="term" value="P:membrane hyperpolarization"/>
    <property type="evidence" value="ECO:0007669"/>
    <property type="project" value="Ensembl"/>
</dbReference>
<feature type="transmembrane region" description="Helical" evidence="5">
    <location>
        <begin position="127"/>
        <end position="146"/>
    </location>
</feature>
<feature type="transmembrane region" description="Helical" evidence="5">
    <location>
        <begin position="77"/>
        <end position="98"/>
    </location>
</feature>
<keyword evidence="8" id="KW-1185">Reference proteome</keyword>
<feature type="transmembrane region" description="Helical" evidence="5">
    <location>
        <begin position="104"/>
        <end position="120"/>
    </location>
</feature>
<evidence type="ECO:0000256" key="4">
    <source>
        <dbReference type="ARBA" id="ARBA00023136"/>
    </source>
</evidence>
<evidence type="ECO:0000313" key="8">
    <source>
        <dbReference type="Proteomes" id="UP000694559"/>
    </source>
</evidence>
<feature type="domain" description="STAS" evidence="6">
    <location>
        <begin position="486"/>
        <end position="664"/>
    </location>
</feature>
<organism evidence="7 8">
    <name type="scientific">Naja naja</name>
    <name type="common">Indian cobra</name>
    <dbReference type="NCBI Taxonomy" id="35670"/>
    <lineage>
        <taxon>Eukaryota</taxon>
        <taxon>Metazoa</taxon>
        <taxon>Chordata</taxon>
        <taxon>Craniata</taxon>
        <taxon>Vertebrata</taxon>
        <taxon>Euteleostomi</taxon>
        <taxon>Lepidosauria</taxon>
        <taxon>Squamata</taxon>
        <taxon>Bifurcata</taxon>
        <taxon>Unidentata</taxon>
        <taxon>Episquamata</taxon>
        <taxon>Toxicofera</taxon>
        <taxon>Serpentes</taxon>
        <taxon>Colubroidea</taxon>
        <taxon>Elapidae</taxon>
        <taxon>Elapinae</taxon>
        <taxon>Naja</taxon>
    </lineage>
</organism>
<accession>A0A8C6YBA8</accession>
<dbReference type="Pfam" id="PF00916">
    <property type="entry name" value="Sulfate_transp"/>
    <property type="match status" value="1"/>
</dbReference>
<dbReference type="Pfam" id="PF01740">
    <property type="entry name" value="STAS"/>
    <property type="match status" value="1"/>
</dbReference>
<feature type="transmembrane region" description="Helical" evidence="5">
    <location>
        <begin position="240"/>
        <end position="264"/>
    </location>
</feature>
<dbReference type="OrthoDB" id="288203at2759"/>
<dbReference type="GO" id="GO:0005886">
    <property type="term" value="C:plasma membrane"/>
    <property type="evidence" value="ECO:0007669"/>
    <property type="project" value="Ensembl"/>
</dbReference>
<dbReference type="InterPro" id="IPR036513">
    <property type="entry name" value="STAS_dom_sf"/>
</dbReference>
<proteinExistence type="predicted"/>
<dbReference type="InterPro" id="IPR011547">
    <property type="entry name" value="SLC26A/SulP_dom"/>
</dbReference>
<evidence type="ECO:0000259" key="6">
    <source>
        <dbReference type="PROSITE" id="PS50801"/>
    </source>
</evidence>
<keyword evidence="2 5" id="KW-0812">Transmembrane</keyword>
<dbReference type="Proteomes" id="UP000694559">
    <property type="component" value="Unplaced"/>
</dbReference>
<dbReference type="GO" id="GO:0071320">
    <property type="term" value="P:cellular response to cAMP"/>
    <property type="evidence" value="ECO:0007669"/>
    <property type="project" value="Ensembl"/>
</dbReference>
<dbReference type="Ensembl" id="ENSNNAT00000028225.1">
    <property type="protein sequence ID" value="ENSNNAP00000026938.1"/>
    <property type="gene ID" value="ENSNNAG00000017452.1"/>
</dbReference>
<keyword evidence="3 5" id="KW-1133">Transmembrane helix</keyword>
<dbReference type="PROSITE" id="PS50801">
    <property type="entry name" value="STAS"/>
    <property type="match status" value="1"/>
</dbReference>
<dbReference type="Gene3D" id="3.30.750.24">
    <property type="entry name" value="STAS domain"/>
    <property type="match status" value="1"/>
</dbReference>
<dbReference type="GO" id="GO:0140900">
    <property type="term" value="F:chloride:bicarbonate antiporter activity"/>
    <property type="evidence" value="ECO:0007669"/>
    <property type="project" value="Ensembl"/>
</dbReference>
<sequence>MVGPVSNQYVVTRPVYSDQAFNEEHQKVHRYHKTLVDHLRLCFRCTPQRVKSAALHLFPVASWLPAYQIKKWLLSDIVSGISTGLVAILQGLAFALLANVPPSYGLYAAFFPVVIYFFFGTSRHISVGPFPILSLMVGGAVINMVPNEPGNTEEAMNNSSLNQERVMVAVSVTVLAGIFQLVLGVLRVGFIVIYLSQPLISGFTTAAAIHVFVSQLKFIFQLPVEPFNKPLGLIWTLKSIFEQITNTNIADLVTALIILVVVSVVKELNDRYKAKLPVPIPIEVIVTVIAAGLSYGFNFKEIFEVDTVGTLDIGPSGSNLKYFERCVGDSISIAIVGFAVAFSVAKVYSIKHDYTLDANQELIAFGIGNIFGGVFKGFAASTSLSRSGVQESTGGKTQVAGLLSAVIVMIAILAIGYLLEPLQKSVLAALVLGNLKGMLMQFKEIGVLWKKDKCDCLVWIVTFLAALLLGLDLGLAAGLGFELLTVVFRIYEPEGVKIFRCPSPIFFANVGFKPLRVLQKRNKALRKMKKMLKKGELQQTPKGFLYTVTSVTDSEEELDNNMIEELNQPIDPKDFPIQIDWNATLPPNIKVPRIDVHSIILDFSAVSFLDVSAMRIIGEVKLLFSSVCVCVYGLLEKLQRCGFFDEEIKPSIFFLTIHDAILFILRKEDVDSAFHPSEVGQMRPRLLGAIG</sequence>
<feature type="transmembrane region" description="Helical" evidence="5">
    <location>
        <begin position="399"/>
        <end position="419"/>
    </location>
</feature>
<name>A0A8C6YBA8_NAJNA</name>
<dbReference type="InterPro" id="IPR002645">
    <property type="entry name" value="STAS_dom"/>
</dbReference>
<dbReference type="GeneTree" id="ENSGT01150000286920"/>
<feature type="transmembrane region" description="Helical" evidence="5">
    <location>
        <begin position="457"/>
        <end position="481"/>
    </location>
</feature>
<evidence type="ECO:0000256" key="5">
    <source>
        <dbReference type="SAM" id="Phobius"/>
    </source>
</evidence>
<feature type="transmembrane region" description="Helical" evidence="5">
    <location>
        <begin position="331"/>
        <end position="350"/>
    </location>
</feature>
<dbReference type="SUPFAM" id="SSF52091">
    <property type="entry name" value="SpoIIaa-like"/>
    <property type="match status" value="1"/>
</dbReference>
<protein>
    <submittedName>
        <fullName evidence="7">Solute carrier family 26 member 3</fullName>
    </submittedName>
</protein>
<dbReference type="InterPro" id="IPR018045">
    <property type="entry name" value="S04_transporter_CS"/>
</dbReference>
<feature type="transmembrane region" description="Helical" evidence="5">
    <location>
        <begin position="276"/>
        <end position="297"/>
    </location>
</feature>
<reference evidence="7" key="1">
    <citation type="submission" date="2025-08" db="UniProtKB">
        <authorList>
            <consortium name="Ensembl"/>
        </authorList>
    </citation>
    <scope>IDENTIFICATION</scope>
</reference>
<evidence type="ECO:0000256" key="2">
    <source>
        <dbReference type="ARBA" id="ARBA00022692"/>
    </source>
</evidence>
<gene>
    <name evidence="7" type="primary">SLC26A3</name>
</gene>
<dbReference type="PROSITE" id="PS01130">
    <property type="entry name" value="SLC26A"/>
    <property type="match status" value="1"/>
</dbReference>
<dbReference type="GO" id="GO:0008271">
    <property type="term" value="F:secondary active sulfate transmembrane transporter activity"/>
    <property type="evidence" value="ECO:0007669"/>
    <property type="project" value="InterPro"/>
</dbReference>
<comment type="subcellular location">
    <subcellularLocation>
        <location evidence="1">Membrane</location>
        <topology evidence="1">Multi-pass membrane protein</topology>
    </subcellularLocation>
</comment>
<dbReference type="PANTHER" id="PTHR11814">
    <property type="entry name" value="SULFATE TRANSPORTER"/>
    <property type="match status" value="1"/>
</dbReference>
<feature type="transmembrane region" description="Helical" evidence="5">
    <location>
        <begin position="166"/>
        <end position="186"/>
    </location>
</feature>
<keyword evidence="4 5" id="KW-0472">Membrane</keyword>
<evidence type="ECO:0000256" key="3">
    <source>
        <dbReference type="ARBA" id="ARBA00022989"/>
    </source>
</evidence>
<dbReference type="GO" id="GO:0097225">
    <property type="term" value="C:sperm midpiece"/>
    <property type="evidence" value="ECO:0007669"/>
    <property type="project" value="Ensembl"/>
</dbReference>
<evidence type="ECO:0000256" key="1">
    <source>
        <dbReference type="ARBA" id="ARBA00004141"/>
    </source>
</evidence>
<reference evidence="7" key="2">
    <citation type="submission" date="2025-09" db="UniProtKB">
        <authorList>
            <consortium name="Ensembl"/>
        </authorList>
    </citation>
    <scope>IDENTIFICATION</scope>
</reference>
<dbReference type="InterPro" id="IPR001902">
    <property type="entry name" value="SLC26A/SulP_fam"/>
</dbReference>
<dbReference type="GO" id="GO:0048240">
    <property type="term" value="P:sperm capacitation"/>
    <property type="evidence" value="ECO:0007669"/>
    <property type="project" value="Ensembl"/>
</dbReference>
<feature type="transmembrane region" description="Helical" evidence="5">
    <location>
        <begin position="362"/>
        <end position="379"/>
    </location>
</feature>